<evidence type="ECO:0000313" key="3">
    <source>
        <dbReference type="Proteomes" id="UP001153269"/>
    </source>
</evidence>
<dbReference type="AlphaFoldDB" id="A0A9N7U3G0"/>
<evidence type="ECO:0000256" key="1">
    <source>
        <dbReference type="SAM" id="MobiDB-lite"/>
    </source>
</evidence>
<feature type="region of interest" description="Disordered" evidence="1">
    <location>
        <begin position="1"/>
        <end position="22"/>
    </location>
</feature>
<organism evidence="2 3">
    <name type="scientific">Pleuronectes platessa</name>
    <name type="common">European plaice</name>
    <dbReference type="NCBI Taxonomy" id="8262"/>
    <lineage>
        <taxon>Eukaryota</taxon>
        <taxon>Metazoa</taxon>
        <taxon>Chordata</taxon>
        <taxon>Craniata</taxon>
        <taxon>Vertebrata</taxon>
        <taxon>Euteleostomi</taxon>
        <taxon>Actinopterygii</taxon>
        <taxon>Neopterygii</taxon>
        <taxon>Teleostei</taxon>
        <taxon>Neoteleostei</taxon>
        <taxon>Acanthomorphata</taxon>
        <taxon>Carangaria</taxon>
        <taxon>Pleuronectiformes</taxon>
        <taxon>Pleuronectoidei</taxon>
        <taxon>Pleuronectidae</taxon>
        <taxon>Pleuronectes</taxon>
    </lineage>
</organism>
<accession>A0A9N7U3G0</accession>
<proteinExistence type="predicted"/>
<evidence type="ECO:0000313" key="2">
    <source>
        <dbReference type="EMBL" id="CAB1423387.1"/>
    </source>
</evidence>
<sequence>MFIQTRSTLPHLEQPPSRGIKLSSSSSSLLLLLVNGKSSRSQTRKFQASRLTVNWTTGKTSERNFKGTLIELDRVVYTRMERERQKSWLSLTTVRRVAWQQR</sequence>
<protein>
    <submittedName>
        <fullName evidence="2">Uncharacterized protein</fullName>
    </submittedName>
</protein>
<reference evidence="2" key="1">
    <citation type="submission" date="2020-03" db="EMBL/GenBank/DDBJ databases">
        <authorList>
            <person name="Weist P."/>
        </authorList>
    </citation>
    <scope>NUCLEOTIDE SEQUENCE</scope>
</reference>
<comment type="caution">
    <text evidence="2">The sequence shown here is derived from an EMBL/GenBank/DDBJ whole genome shotgun (WGS) entry which is preliminary data.</text>
</comment>
<gene>
    <name evidence="2" type="ORF">PLEPLA_LOCUS11306</name>
</gene>
<name>A0A9N7U3G0_PLEPL</name>
<dbReference type="Proteomes" id="UP001153269">
    <property type="component" value="Unassembled WGS sequence"/>
</dbReference>
<dbReference type="EMBL" id="CADEAL010000652">
    <property type="protein sequence ID" value="CAB1423387.1"/>
    <property type="molecule type" value="Genomic_DNA"/>
</dbReference>
<keyword evidence="3" id="KW-1185">Reference proteome</keyword>